<sequence length="193" mass="22301">MNKYVMFALVFITTSLFSSEDWYVSSVKNLYENSKSSDIKGRLLPTSKIEVLDEVDGRYKVKISGFAKDKEEFALYYSYKNRILVAGLSKTSNFDVVSSKKVEAKEFENFKKLEIIAFVDKDNLTKDLNSLYTKADELYKNNCGICHSAHDKKEFTANLWPSIMKSMLSRTAITKEENYLVVQYLQKHAKDME</sequence>
<dbReference type="GO" id="GO:0020037">
    <property type="term" value="F:heme binding"/>
    <property type="evidence" value="ECO:0007669"/>
    <property type="project" value="InterPro"/>
</dbReference>
<dbReference type="Proteomes" id="UP000239065">
    <property type="component" value="Unassembled WGS sequence"/>
</dbReference>
<dbReference type="InterPro" id="IPR036909">
    <property type="entry name" value="Cyt_c-like_dom_sf"/>
</dbReference>
<dbReference type="Gene3D" id="1.10.760.10">
    <property type="entry name" value="Cytochrome c-like domain"/>
    <property type="match status" value="1"/>
</dbReference>
<organism evidence="1 2">
    <name type="scientific">Aliarcobacter cryaerophilus</name>
    <dbReference type="NCBI Taxonomy" id="28198"/>
    <lineage>
        <taxon>Bacteria</taxon>
        <taxon>Pseudomonadati</taxon>
        <taxon>Campylobacterota</taxon>
        <taxon>Epsilonproteobacteria</taxon>
        <taxon>Campylobacterales</taxon>
        <taxon>Arcobacteraceae</taxon>
        <taxon>Aliarcobacter</taxon>
    </lineage>
</organism>
<accession>A0A2S9SMX1</accession>
<protein>
    <submittedName>
        <fullName evidence="1">Cytochrome C</fullName>
    </submittedName>
</protein>
<dbReference type="SUPFAM" id="SSF46626">
    <property type="entry name" value="Cytochrome c"/>
    <property type="match status" value="1"/>
</dbReference>
<comment type="caution">
    <text evidence="1">The sequence shown here is derived from an EMBL/GenBank/DDBJ whole genome shotgun (WGS) entry which is preliminary data.</text>
</comment>
<dbReference type="GO" id="GO:0009055">
    <property type="term" value="F:electron transfer activity"/>
    <property type="evidence" value="ECO:0007669"/>
    <property type="project" value="InterPro"/>
</dbReference>
<proteinExistence type="predicted"/>
<dbReference type="RefSeq" id="WP_105909089.1">
    <property type="nucleotide sequence ID" value="NZ_NXGJ01000005.1"/>
</dbReference>
<evidence type="ECO:0000313" key="1">
    <source>
        <dbReference type="EMBL" id="PRM87913.1"/>
    </source>
</evidence>
<evidence type="ECO:0000313" key="2">
    <source>
        <dbReference type="Proteomes" id="UP000239065"/>
    </source>
</evidence>
<dbReference type="EMBL" id="NXGJ01000005">
    <property type="protein sequence ID" value="PRM87913.1"/>
    <property type="molecule type" value="Genomic_DNA"/>
</dbReference>
<gene>
    <name evidence="1" type="ORF">CJ669_05610</name>
</gene>
<dbReference type="AlphaFoldDB" id="A0A2S9SMX1"/>
<reference evidence="1 2" key="1">
    <citation type="submission" date="2017-09" db="EMBL/GenBank/DDBJ databases">
        <title>Reassesment of A. cryaerophilus.</title>
        <authorList>
            <person name="Perez-Cataluna A."/>
            <person name="Collado L."/>
            <person name="Salgado O."/>
            <person name="Lefinanco V."/>
            <person name="Figueras M.J."/>
        </authorList>
    </citation>
    <scope>NUCLEOTIDE SEQUENCE [LARGE SCALE GENOMIC DNA]</scope>
    <source>
        <strain evidence="1 2">LMG 9861</strain>
    </source>
</reference>
<name>A0A2S9SMX1_9BACT</name>